<evidence type="ECO:0000313" key="4">
    <source>
        <dbReference type="Proteomes" id="UP001152747"/>
    </source>
</evidence>
<name>A0A9P1IBW8_9PELO</name>
<proteinExistence type="predicted"/>
<reference evidence="3" key="1">
    <citation type="submission" date="2022-11" db="EMBL/GenBank/DDBJ databases">
        <authorList>
            <person name="Kikuchi T."/>
        </authorList>
    </citation>
    <scope>NUCLEOTIDE SEQUENCE</scope>
    <source>
        <strain evidence="3">PS1010</strain>
    </source>
</reference>
<dbReference type="Proteomes" id="UP001152747">
    <property type="component" value="Unassembled WGS sequence"/>
</dbReference>
<feature type="chain" id="PRO_5040187658" evidence="2">
    <location>
        <begin position="22"/>
        <end position="165"/>
    </location>
</feature>
<dbReference type="AlphaFoldDB" id="A0A9P1IBW8"/>
<comment type="caution">
    <text evidence="3">The sequence shown here is derived from an EMBL/GenBank/DDBJ whole genome shotgun (WGS) entry which is preliminary data.</text>
</comment>
<accession>A0A9P1IBW8</accession>
<evidence type="ECO:0000256" key="1">
    <source>
        <dbReference type="SAM" id="MobiDB-lite"/>
    </source>
</evidence>
<evidence type="ECO:0000313" key="3">
    <source>
        <dbReference type="EMBL" id="CAI5441808.1"/>
    </source>
</evidence>
<sequence>MSTCLIPIISLPLLIFLKTEIQIKYKEAKKLIKMSQTKEPRLNDSNMTSSGISGSGSMSPPISTRPSSGQVSPLISNGSLSPPQYVDDQGGAEYSESPRDLSPLLLAELACLNMREVVARPGLGTIGRQIPVKANFFAVDLKNPKMVVIQYHVEVHHPGCRKLDK</sequence>
<dbReference type="OrthoDB" id="10252740at2759"/>
<feature type="compositionally biased region" description="Low complexity" evidence="1">
    <location>
        <begin position="47"/>
        <end position="64"/>
    </location>
</feature>
<feature type="region of interest" description="Disordered" evidence="1">
    <location>
        <begin position="36"/>
        <end position="97"/>
    </location>
</feature>
<feature type="compositionally biased region" description="Polar residues" evidence="1">
    <location>
        <begin position="65"/>
        <end position="82"/>
    </location>
</feature>
<keyword evidence="4" id="KW-1185">Reference proteome</keyword>
<feature type="signal peptide" evidence="2">
    <location>
        <begin position="1"/>
        <end position="21"/>
    </location>
</feature>
<keyword evidence="2" id="KW-0732">Signal</keyword>
<organism evidence="3 4">
    <name type="scientific">Caenorhabditis angaria</name>
    <dbReference type="NCBI Taxonomy" id="860376"/>
    <lineage>
        <taxon>Eukaryota</taxon>
        <taxon>Metazoa</taxon>
        <taxon>Ecdysozoa</taxon>
        <taxon>Nematoda</taxon>
        <taxon>Chromadorea</taxon>
        <taxon>Rhabditida</taxon>
        <taxon>Rhabditina</taxon>
        <taxon>Rhabditomorpha</taxon>
        <taxon>Rhabditoidea</taxon>
        <taxon>Rhabditidae</taxon>
        <taxon>Peloderinae</taxon>
        <taxon>Caenorhabditis</taxon>
    </lineage>
</organism>
<protein>
    <submittedName>
        <fullName evidence="3">Uncharacterized protein</fullName>
    </submittedName>
</protein>
<dbReference type="EMBL" id="CANHGI010000002">
    <property type="protein sequence ID" value="CAI5441808.1"/>
    <property type="molecule type" value="Genomic_DNA"/>
</dbReference>
<evidence type="ECO:0000256" key="2">
    <source>
        <dbReference type="SAM" id="SignalP"/>
    </source>
</evidence>
<gene>
    <name evidence="3" type="ORF">CAMP_LOCUS4445</name>
</gene>